<dbReference type="AlphaFoldDB" id="A0A2V2MZ16"/>
<keyword evidence="8" id="KW-1185">Reference proteome</keyword>
<keyword evidence="5" id="KW-0413">Isomerase</keyword>
<organism evidence="7 8">
    <name type="scientific">Methanospirillum lacunae</name>
    <dbReference type="NCBI Taxonomy" id="668570"/>
    <lineage>
        <taxon>Archaea</taxon>
        <taxon>Methanobacteriati</taxon>
        <taxon>Methanobacteriota</taxon>
        <taxon>Stenosarchaea group</taxon>
        <taxon>Methanomicrobia</taxon>
        <taxon>Methanomicrobiales</taxon>
        <taxon>Methanospirillaceae</taxon>
        <taxon>Methanospirillum</taxon>
    </lineage>
</organism>
<dbReference type="PRINTS" id="PR00298">
    <property type="entry name" value="CHAPERONIN60"/>
</dbReference>
<dbReference type="RefSeq" id="WP_109967836.1">
    <property type="nucleotide sequence ID" value="NZ_CP176093.1"/>
</dbReference>
<comment type="function">
    <text evidence="5">Together with its co-chaperonin GroES, plays an essential role in assisting protein folding. The GroEL-GroES system forms a nano-cage that allows encapsulation of the non-native substrate proteins and provides a physical environment optimized to promote and accelerate protein folding.</text>
</comment>
<dbReference type="Gene3D" id="3.30.260.10">
    <property type="entry name" value="TCP-1-like chaperonin intermediate domain"/>
    <property type="match status" value="1"/>
</dbReference>
<dbReference type="GO" id="GO:0005524">
    <property type="term" value="F:ATP binding"/>
    <property type="evidence" value="ECO:0007669"/>
    <property type="project" value="UniProtKB-UniRule"/>
</dbReference>
<keyword evidence="4 5" id="KW-0143">Chaperone</keyword>
<accession>A0A2V2MZ16</accession>
<comment type="similarity">
    <text evidence="1 5 6">Belongs to the chaperonin (HSP60) family.</text>
</comment>
<dbReference type="InterPro" id="IPR018370">
    <property type="entry name" value="Chaperonin_Cpn60_CS"/>
</dbReference>
<keyword evidence="3 5" id="KW-0067">ATP-binding</keyword>
<dbReference type="HAMAP" id="MF_00600">
    <property type="entry name" value="CH60"/>
    <property type="match status" value="1"/>
</dbReference>
<evidence type="ECO:0000256" key="5">
    <source>
        <dbReference type="HAMAP-Rule" id="MF_00600"/>
    </source>
</evidence>
<reference evidence="7 8" key="1">
    <citation type="submission" date="2018-05" db="EMBL/GenBank/DDBJ databases">
        <title>Draft genome of Methanospirillum lacunae Ki8-1.</title>
        <authorList>
            <person name="Dueholm M.S."/>
            <person name="Nielsen P.H."/>
            <person name="Bakmann L.F."/>
            <person name="Otzen D.E."/>
        </authorList>
    </citation>
    <scope>NUCLEOTIDE SEQUENCE [LARGE SCALE GENOMIC DNA]</scope>
    <source>
        <strain evidence="7 8">Ki8-1</strain>
    </source>
</reference>
<keyword evidence="2 5" id="KW-0547">Nucleotide-binding</keyword>
<evidence type="ECO:0000256" key="4">
    <source>
        <dbReference type="ARBA" id="ARBA00023186"/>
    </source>
</evidence>
<dbReference type="Gene3D" id="1.10.560.10">
    <property type="entry name" value="GroEL-like equatorial domain"/>
    <property type="match status" value="1"/>
</dbReference>
<dbReference type="GO" id="GO:0016853">
    <property type="term" value="F:isomerase activity"/>
    <property type="evidence" value="ECO:0007669"/>
    <property type="project" value="UniProtKB-KW"/>
</dbReference>
<dbReference type="SUPFAM" id="SSF52029">
    <property type="entry name" value="GroEL apical domain-like"/>
    <property type="match status" value="1"/>
</dbReference>
<proteinExistence type="inferred from homology"/>
<dbReference type="CDD" id="cd03344">
    <property type="entry name" value="GroEL"/>
    <property type="match status" value="1"/>
</dbReference>
<dbReference type="Pfam" id="PF00118">
    <property type="entry name" value="Cpn60_TCP1"/>
    <property type="match status" value="1"/>
</dbReference>
<dbReference type="GO" id="GO:0005737">
    <property type="term" value="C:cytoplasm"/>
    <property type="evidence" value="ECO:0007669"/>
    <property type="project" value="UniProtKB-SubCell"/>
</dbReference>
<evidence type="ECO:0000313" key="8">
    <source>
        <dbReference type="Proteomes" id="UP000245657"/>
    </source>
</evidence>
<dbReference type="SUPFAM" id="SSF54849">
    <property type="entry name" value="GroEL-intermediate domain like"/>
    <property type="match status" value="1"/>
</dbReference>
<dbReference type="NCBIfam" id="NF009488">
    <property type="entry name" value="PRK12850.1"/>
    <property type="match status" value="1"/>
</dbReference>
<comment type="subcellular location">
    <subcellularLocation>
        <location evidence="5">Cytoplasm</location>
    </subcellularLocation>
</comment>
<comment type="caution">
    <text evidence="7">The sequence shown here is derived from an EMBL/GenBank/DDBJ whole genome shotgun (WGS) entry which is preliminary data.</text>
</comment>
<dbReference type="PANTHER" id="PTHR45633">
    <property type="entry name" value="60 KDA HEAT SHOCK PROTEIN, MITOCHONDRIAL"/>
    <property type="match status" value="1"/>
</dbReference>
<evidence type="ECO:0000256" key="2">
    <source>
        <dbReference type="ARBA" id="ARBA00022741"/>
    </source>
</evidence>
<dbReference type="NCBIfam" id="NF000592">
    <property type="entry name" value="PRK00013.1"/>
    <property type="match status" value="1"/>
</dbReference>
<dbReference type="GeneID" id="97549901"/>
<dbReference type="EC" id="5.6.1.7" evidence="5"/>
<dbReference type="GO" id="GO:0051082">
    <property type="term" value="F:unfolded protein binding"/>
    <property type="evidence" value="ECO:0007669"/>
    <property type="project" value="UniProtKB-UniRule"/>
</dbReference>
<evidence type="ECO:0000256" key="6">
    <source>
        <dbReference type="RuleBase" id="RU000418"/>
    </source>
</evidence>
<evidence type="ECO:0000313" key="7">
    <source>
        <dbReference type="EMBL" id="PWR73182.1"/>
    </source>
</evidence>
<dbReference type="GO" id="GO:0042026">
    <property type="term" value="P:protein refolding"/>
    <property type="evidence" value="ECO:0007669"/>
    <property type="project" value="UniProtKB-UniRule"/>
</dbReference>
<dbReference type="InterPro" id="IPR027409">
    <property type="entry name" value="GroEL-like_apical_dom_sf"/>
</dbReference>
<dbReference type="InterPro" id="IPR027413">
    <property type="entry name" value="GROEL-like_equatorial_sf"/>
</dbReference>
<name>A0A2V2MZ16_9EURY</name>
<evidence type="ECO:0000256" key="3">
    <source>
        <dbReference type="ARBA" id="ARBA00022840"/>
    </source>
</evidence>
<feature type="binding site" evidence="5">
    <location>
        <position position="494"/>
    </location>
    <ligand>
        <name>ATP</name>
        <dbReference type="ChEBI" id="CHEBI:30616"/>
    </ligand>
</feature>
<dbReference type="OrthoDB" id="106945at2157"/>
<dbReference type="PROSITE" id="PS00296">
    <property type="entry name" value="CHAPERONINS_CPN60"/>
    <property type="match status" value="1"/>
</dbReference>
<dbReference type="InterPro" id="IPR002423">
    <property type="entry name" value="Cpn60/GroEL/TCP-1"/>
</dbReference>
<dbReference type="InterPro" id="IPR027410">
    <property type="entry name" value="TCP-1-like_intermed_sf"/>
</dbReference>
<feature type="binding site" evidence="5">
    <location>
        <begin position="86"/>
        <end position="90"/>
    </location>
    <ligand>
        <name>ATP</name>
        <dbReference type="ChEBI" id="CHEBI:30616"/>
    </ligand>
</feature>
<evidence type="ECO:0000256" key="1">
    <source>
        <dbReference type="ARBA" id="ARBA00006607"/>
    </source>
</evidence>
<dbReference type="Gene3D" id="3.50.7.10">
    <property type="entry name" value="GroEL"/>
    <property type="match status" value="1"/>
</dbReference>
<dbReference type="EMBL" id="QGMY01000003">
    <property type="protein sequence ID" value="PWR73182.1"/>
    <property type="molecule type" value="Genomic_DNA"/>
</dbReference>
<dbReference type="NCBIfam" id="NF009487">
    <property type="entry name" value="PRK12849.1"/>
    <property type="match status" value="1"/>
</dbReference>
<dbReference type="SUPFAM" id="SSF48592">
    <property type="entry name" value="GroEL equatorial domain-like"/>
    <property type="match status" value="1"/>
</dbReference>
<keyword evidence="5" id="KW-0963">Cytoplasm</keyword>
<gene>
    <name evidence="5 7" type="primary">groL</name>
    <name evidence="5" type="synonym">groEL</name>
    <name evidence="7" type="ORF">DK846_04970</name>
</gene>
<protein>
    <recommendedName>
        <fullName evidence="5">Chaperonin GroEL</fullName>
        <ecNumber evidence="5">5.6.1.7</ecNumber>
    </recommendedName>
    <alternativeName>
        <fullName evidence="5">60 kDa chaperonin</fullName>
    </alternativeName>
    <alternativeName>
        <fullName evidence="5">Chaperonin-60</fullName>
        <shortName evidence="5">Cpn60</shortName>
    </alternativeName>
</protein>
<dbReference type="Proteomes" id="UP000245657">
    <property type="component" value="Unassembled WGS sequence"/>
</dbReference>
<comment type="caution">
    <text evidence="5">Lacks conserved residue(s) required for the propagation of feature annotation.</text>
</comment>
<dbReference type="InterPro" id="IPR001844">
    <property type="entry name" value="Cpn60/GroEL"/>
</dbReference>
<dbReference type="NCBIfam" id="NF009489">
    <property type="entry name" value="PRK12851.1"/>
    <property type="match status" value="1"/>
</dbReference>
<sequence length="536" mass="57693">MATKQIMFSENARHALLEGVNKVANTVKITLGPKGRNVVLDKPAGPVVTNDGVTIAKEIELKDKFENMGAKLIKEVASKTQDTTGDGTTTATVLAQAMITEGIKNITAGANPIEIKKGIDRAVETVVTDLKSKTIEVKDKDTIKRIAVISANNDEEIGGLISDAMEKVGYNGVITVENSKTLETNLEHVEGMQFDRGYISPYMVTDQERRVVEFDEPLILLTDKKISSVKMLVPVLEMVASTGKPLLIIADDIDGEAQTALILNIIRGAIKVCGVKAPEFGDVRKEMLEDLAILTGATVISETRNLNIEDVTMDMLGQARAIKVDQDKTTVVGGKGKKSDIEGRKKLIESQLNVAEKKYDKTTLQNRLAKLGGGVAVIKAGAATETEVKEKKMRIDDALNATKAAVEEGYVPGGGVTLFRAAKSLDALKIEDEQMIGVNIVRRSLEEPLRQIASNAGREGAEVISTIKANKSESFGYNAKKDVYEDLLAAGVLDPTKVVRSGLQNAASIAGMLLTTEAVVAEFDDEKDKMSNAIII</sequence>
<dbReference type="GO" id="GO:0140662">
    <property type="term" value="F:ATP-dependent protein folding chaperone"/>
    <property type="evidence" value="ECO:0007669"/>
    <property type="project" value="InterPro"/>
</dbReference>
<comment type="subunit">
    <text evidence="5">Forms a cylinder of 14 subunits composed of two heptameric rings stacked back-to-back. Interacts with the co-chaperonin GroES.</text>
</comment>
<dbReference type="NCBIfam" id="TIGR02348">
    <property type="entry name" value="GroEL"/>
    <property type="match status" value="1"/>
</dbReference>
<feature type="binding site" evidence="5">
    <location>
        <position position="414"/>
    </location>
    <ligand>
        <name>ATP</name>
        <dbReference type="ChEBI" id="CHEBI:30616"/>
    </ligand>
</feature>
<dbReference type="FunFam" id="3.50.7.10:FF:000001">
    <property type="entry name" value="60 kDa chaperonin"/>
    <property type="match status" value="1"/>
</dbReference>
<feature type="binding site" evidence="5">
    <location>
        <begin position="30"/>
        <end position="33"/>
    </location>
    <ligand>
        <name>ATP</name>
        <dbReference type="ChEBI" id="CHEBI:30616"/>
    </ligand>
</feature>